<dbReference type="InterPro" id="IPR042184">
    <property type="entry name" value="YqeY/Aim41_N"/>
</dbReference>
<name>X0W6G7_9ZZZZ</name>
<sequence length="80" mass="9141">MALKDSIREALRGALKRQQRVELATLRLLLSEIKNAEIAQQKPADDNKVLDVITKEVKRRRESIEAFKKGNRGDLVAQEE</sequence>
<dbReference type="EMBL" id="BARS01032196">
    <property type="protein sequence ID" value="GAG26474.1"/>
    <property type="molecule type" value="Genomic_DNA"/>
</dbReference>
<dbReference type="InterPro" id="IPR019004">
    <property type="entry name" value="YqeY/Aim41"/>
</dbReference>
<proteinExistence type="predicted"/>
<dbReference type="GO" id="GO:0016884">
    <property type="term" value="F:carbon-nitrogen ligase activity, with glutamine as amido-N-donor"/>
    <property type="evidence" value="ECO:0007669"/>
    <property type="project" value="InterPro"/>
</dbReference>
<dbReference type="PANTHER" id="PTHR28055:SF1">
    <property type="entry name" value="ALTERED INHERITANCE OF MITOCHONDRIA PROTEIN 41, MITOCHONDRIAL"/>
    <property type="match status" value="1"/>
</dbReference>
<protein>
    <recommendedName>
        <fullName evidence="2">GatB/YqeY domain-containing protein</fullName>
    </recommendedName>
</protein>
<gene>
    <name evidence="1" type="ORF">S01H1_50000</name>
</gene>
<dbReference type="PANTHER" id="PTHR28055">
    <property type="entry name" value="ALTERED INHERITANCE OF MITOCHONDRIA PROTEIN 41, MITOCHONDRIAL"/>
    <property type="match status" value="1"/>
</dbReference>
<evidence type="ECO:0008006" key="2">
    <source>
        <dbReference type="Google" id="ProtNLM"/>
    </source>
</evidence>
<organism evidence="1">
    <name type="scientific">marine sediment metagenome</name>
    <dbReference type="NCBI Taxonomy" id="412755"/>
    <lineage>
        <taxon>unclassified sequences</taxon>
        <taxon>metagenomes</taxon>
        <taxon>ecological metagenomes</taxon>
    </lineage>
</organism>
<evidence type="ECO:0000313" key="1">
    <source>
        <dbReference type="EMBL" id="GAG26474.1"/>
    </source>
</evidence>
<reference evidence="1" key="1">
    <citation type="journal article" date="2014" name="Front. Microbiol.">
        <title>High frequency of phylogenetically diverse reductive dehalogenase-homologous genes in deep subseafloor sedimentary metagenomes.</title>
        <authorList>
            <person name="Kawai M."/>
            <person name="Futagami T."/>
            <person name="Toyoda A."/>
            <person name="Takaki Y."/>
            <person name="Nishi S."/>
            <person name="Hori S."/>
            <person name="Arai W."/>
            <person name="Tsubouchi T."/>
            <person name="Morono Y."/>
            <person name="Uchiyama I."/>
            <person name="Ito T."/>
            <person name="Fujiyama A."/>
            <person name="Inagaki F."/>
            <person name="Takami H."/>
        </authorList>
    </citation>
    <scope>NUCLEOTIDE SEQUENCE</scope>
    <source>
        <strain evidence="1">Expedition CK06-06</strain>
    </source>
</reference>
<dbReference type="InterPro" id="IPR003789">
    <property type="entry name" value="Asn/Gln_tRNA_amidoTrase-B-like"/>
</dbReference>
<accession>X0W6G7</accession>
<dbReference type="SUPFAM" id="SSF89095">
    <property type="entry name" value="GatB/YqeY motif"/>
    <property type="match status" value="1"/>
</dbReference>
<dbReference type="AlphaFoldDB" id="X0W6G7"/>
<dbReference type="Pfam" id="PF09424">
    <property type="entry name" value="YqeY"/>
    <property type="match status" value="1"/>
</dbReference>
<comment type="caution">
    <text evidence="1">The sequence shown here is derived from an EMBL/GenBank/DDBJ whole genome shotgun (WGS) entry which is preliminary data.</text>
</comment>
<feature type="non-terminal residue" evidence="1">
    <location>
        <position position="80"/>
    </location>
</feature>
<dbReference type="Gene3D" id="1.10.1510.10">
    <property type="entry name" value="Uncharacterised protein YqeY/AIM41 PF09424, N-terminal domain"/>
    <property type="match status" value="1"/>
</dbReference>